<dbReference type="GO" id="GO:0005829">
    <property type="term" value="C:cytosol"/>
    <property type="evidence" value="ECO:0007669"/>
    <property type="project" value="TreeGrafter"/>
</dbReference>
<protein>
    <recommendedName>
        <fullName evidence="3">Cof subfamily of IIB subfamily of haloacid dehalogenase superfamily/HAD-superfamily hydrolase, subfamily IIB</fullName>
    </recommendedName>
</protein>
<reference evidence="2" key="1">
    <citation type="submission" date="2016-10" db="EMBL/GenBank/DDBJ databases">
        <authorList>
            <person name="Varghese N."/>
            <person name="Submissions S."/>
        </authorList>
    </citation>
    <scope>NUCLEOTIDE SEQUENCE [LARGE SCALE GENOMIC DNA]</scope>
    <source>
        <strain evidence="2">CGMCC 1.10783</strain>
    </source>
</reference>
<dbReference type="Gene3D" id="3.40.50.1000">
    <property type="entry name" value="HAD superfamily/HAD-like"/>
    <property type="match status" value="1"/>
</dbReference>
<dbReference type="InterPro" id="IPR023214">
    <property type="entry name" value="HAD_sf"/>
</dbReference>
<proteinExistence type="predicted"/>
<dbReference type="InterPro" id="IPR006379">
    <property type="entry name" value="HAD-SF_hydro_IIB"/>
</dbReference>
<organism evidence="1 2">
    <name type="scientific">Arthrobacter cupressi</name>
    <dbReference type="NCBI Taxonomy" id="1045773"/>
    <lineage>
        <taxon>Bacteria</taxon>
        <taxon>Bacillati</taxon>
        <taxon>Actinomycetota</taxon>
        <taxon>Actinomycetes</taxon>
        <taxon>Micrococcales</taxon>
        <taxon>Micrococcaceae</taxon>
        <taxon>Arthrobacter</taxon>
    </lineage>
</organism>
<dbReference type="EMBL" id="FNEI01000006">
    <property type="protein sequence ID" value="SDJ03727.1"/>
    <property type="molecule type" value="Genomic_DNA"/>
</dbReference>
<dbReference type="GO" id="GO:0016791">
    <property type="term" value="F:phosphatase activity"/>
    <property type="evidence" value="ECO:0007669"/>
    <property type="project" value="TreeGrafter"/>
</dbReference>
<evidence type="ECO:0000313" key="1">
    <source>
        <dbReference type="EMBL" id="SDJ03727.1"/>
    </source>
</evidence>
<dbReference type="PANTHER" id="PTHR10000">
    <property type="entry name" value="PHOSPHOSERINE PHOSPHATASE"/>
    <property type="match status" value="1"/>
</dbReference>
<dbReference type="Pfam" id="PF08282">
    <property type="entry name" value="Hydrolase_3"/>
    <property type="match status" value="1"/>
</dbReference>
<sequence>MGAEPGIETAGPRKAATTIRAVFLDVDGTYADYGVVPEGHVRAVQAARKAGHRVFLCTGRPVSMLPRAIRGAGFDGLVASAGAYVEVAGEVLVDRRFSAALAARTVAALDAHNAVYVLEAQESLHVPPAAEERLRAIIEEHFSKAPDGREVGASAILGSLVRVPDLAKVPFSKVSVFDSAAPMRQLVEEIGEGIAVVENSIADEGRHAGELFQRGISKADGVAAAIAHLGIPREDSIAVGDGENDLEMLAFAGIGVAIEGSSPELLALADHTAAPPHREGLVAAFEELGLI</sequence>
<keyword evidence="2" id="KW-1185">Reference proteome</keyword>
<dbReference type="AlphaFoldDB" id="A0A1G8QG76"/>
<dbReference type="Proteomes" id="UP000182130">
    <property type="component" value="Unassembled WGS sequence"/>
</dbReference>
<dbReference type="Gene3D" id="3.30.1240.10">
    <property type="match status" value="1"/>
</dbReference>
<dbReference type="SUPFAM" id="SSF56784">
    <property type="entry name" value="HAD-like"/>
    <property type="match status" value="1"/>
</dbReference>
<dbReference type="InterPro" id="IPR036412">
    <property type="entry name" value="HAD-like_sf"/>
</dbReference>
<dbReference type="STRING" id="1045773.SAMN05216555_106171"/>
<dbReference type="NCBIfam" id="TIGR01484">
    <property type="entry name" value="HAD-SF-IIB"/>
    <property type="match status" value="1"/>
</dbReference>
<evidence type="ECO:0008006" key="3">
    <source>
        <dbReference type="Google" id="ProtNLM"/>
    </source>
</evidence>
<dbReference type="PANTHER" id="PTHR10000:SF25">
    <property type="entry name" value="PHOSPHATASE YKRA-RELATED"/>
    <property type="match status" value="1"/>
</dbReference>
<dbReference type="RefSeq" id="WP_217635140.1">
    <property type="nucleotide sequence ID" value="NZ_FNEI01000006.1"/>
</dbReference>
<evidence type="ECO:0000313" key="2">
    <source>
        <dbReference type="Proteomes" id="UP000182130"/>
    </source>
</evidence>
<dbReference type="GO" id="GO:0000287">
    <property type="term" value="F:magnesium ion binding"/>
    <property type="evidence" value="ECO:0007669"/>
    <property type="project" value="TreeGrafter"/>
</dbReference>
<gene>
    <name evidence="1" type="ORF">SAMN05216555_106171</name>
</gene>
<accession>A0A1G8QG76</accession>
<name>A0A1G8QG76_9MICC</name>